<reference evidence="1 2" key="1">
    <citation type="journal article" date="2017" name="Gigascience">
        <title>Draft genome of the honey bee ectoparasitic mite, Tropilaelaps mercedesae, is shaped by the parasitic life history.</title>
        <authorList>
            <person name="Dong X."/>
            <person name="Armstrong S.D."/>
            <person name="Xia D."/>
            <person name="Makepeace B.L."/>
            <person name="Darby A.C."/>
            <person name="Kadowaki T."/>
        </authorList>
    </citation>
    <scope>NUCLEOTIDE SEQUENCE [LARGE SCALE GENOMIC DNA]</scope>
    <source>
        <strain evidence="1">Wuxi-XJTLU</strain>
    </source>
</reference>
<evidence type="ECO:0000313" key="1">
    <source>
        <dbReference type="EMBL" id="OQR73624.1"/>
    </source>
</evidence>
<protein>
    <submittedName>
        <fullName evidence="1">Uncharacterized protein</fullName>
    </submittedName>
</protein>
<dbReference type="EMBL" id="MNPL01009617">
    <property type="protein sequence ID" value="OQR73624.1"/>
    <property type="molecule type" value="Genomic_DNA"/>
</dbReference>
<proteinExistence type="predicted"/>
<comment type="caution">
    <text evidence="1">The sequence shown here is derived from an EMBL/GenBank/DDBJ whole genome shotgun (WGS) entry which is preliminary data.</text>
</comment>
<sequence>MALLKKMRVTLKQSGM</sequence>
<gene>
    <name evidence="1" type="ORF">BIW11_03538</name>
</gene>
<evidence type="ECO:0000313" key="2">
    <source>
        <dbReference type="Proteomes" id="UP000192247"/>
    </source>
</evidence>
<accession>A0A1V9XJA4</accession>
<dbReference type="InParanoid" id="A0A1V9XJA4"/>
<organism evidence="1 2">
    <name type="scientific">Tropilaelaps mercedesae</name>
    <dbReference type="NCBI Taxonomy" id="418985"/>
    <lineage>
        <taxon>Eukaryota</taxon>
        <taxon>Metazoa</taxon>
        <taxon>Ecdysozoa</taxon>
        <taxon>Arthropoda</taxon>
        <taxon>Chelicerata</taxon>
        <taxon>Arachnida</taxon>
        <taxon>Acari</taxon>
        <taxon>Parasitiformes</taxon>
        <taxon>Mesostigmata</taxon>
        <taxon>Gamasina</taxon>
        <taxon>Dermanyssoidea</taxon>
        <taxon>Laelapidae</taxon>
        <taxon>Tropilaelaps</taxon>
    </lineage>
</organism>
<keyword evidence="2" id="KW-1185">Reference proteome</keyword>
<dbReference type="Proteomes" id="UP000192247">
    <property type="component" value="Unassembled WGS sequence"/>
</dbReference>
<dbReference type="AlphaFoldDB" id="A0A1V9XJA4"/>
<name>A0A1V9XJA4_9ACAR</name>